<reference evidence="3 4" key="2">
    <citation type="journal article" date="2015" name="Stand. Genomic Sci.">
        <title>Draft genome sequence of Cellulomonas carbonis T26(T) and comparative analysis of six Cellulomonas genomes.</title>
        <authorList>
            <person name="Zhuang W."/>
            <person name="Zhang S."/>
            <person name="Xia X."/>
            <person name="Wang G."/>
        </authorList>
    </citation>
    <scope>NUCLEOTIDE SEQUENCE [LARGE SCALE GENOMIC DNA]</scope>
    <source>
        <strain evidence="3 4">T26</strain>
    </source>
</reference>
<dbReference type="AlphaFoldDB" id="A0A0A0C078"/>
<comment type="caution">
    <text evidence="3">The sequence shown here is derived from an EMBL/GenBank/DDBJ whole genome shotgun (WGS) entry which is preliminary data.</text>
</comment>
<proteinExistence type="predicted"/>
<dbReference type="InterPro" id="IPR002725">
    <property type="entry name" value="YgjP-like_metallopeptidase"/>
</dbReference>
<feature type="domain" description="YgjP-like metallopeptidase" evidence="2">
    <location>
        <begin position="97"/>
        <end position="159"/>
    </location>
</feature>
<dbReference type="Proteomes" id="UP000029839">
    <property type="component" value="Unassembled WGS sequence"/>
</dbReference>
<feature type="compositionally biased region" description="Acidic residues" evidence="1">
    <location>
        <begin position="177"/>
        <end position="206"/>
    </location>
</feature>
<reference evidence="3 4" key="1">
    <citation type="submission" date="2013-08" db="EMBL/GenBank/DDBJ databases">
        <title>Genome sequencing of Cellulomonas carbonis T26.</title>
        <authorList>
            <person name="Chen F."/>
            <person name="Li Y."/>
            <person name="Wang G."/>
        </authorList>
    </citation>
    <scope>NUCLEOTIDE SEQUENCE [LARGE SCALE GENOMIC DNA]</scope>
    <source>
        <strain evidence="3 4">T26</strain>
    </source>
</reference>
<evidence type="ECO:0000313" key="4">
    <source>
        <dbReference type="Proteomes" id="UP000029839"/>
    </source>
</evidence>
<protein>
    <submittedName>
        <fullName evidence="3">Metal-dependent hydrolase</fullName>
    </submittedName>
</protein>
<dbReference type="CDD" id="cd07344">
    <property type="entry name" value="M48_yhfN_like"/>
    <property type="match status" value="1"/>
</dbReference>
<keyword evidence="3" id="KW-0378">Hydrolase</keyword>
<evidence type="ECO:0000259" key="2">
    <source>
        <dbReference type="Pfam" id="PF01863"/>
    </source>
</evidence>
<dbReference type="PANTHER" id="PTHR30399:SF1">
    <property type="entry name" value="UTP PYROPHOSPHATASE"/>
    <property type="match status" value="1"/>
</dbReference>
<dbReference type="GO" id="GO:0016787">
    <property type="term" value="F:hydrolase activity"/>
    <property type="evidence" value="ECO:0007669"/>
    <property type="project" value="UniProtKB-KW"/>
</dbReference>
<sequence>MAHDDAPAEGDLVEVRRSARRVRTVTAFREGGRTVVAIPARFTPAQEREWVRRMVTKLAAQDRRRRPSDDQLAARAADLSARYLGGRARPTSVAWSSNQGRRWGSCTPSDGSIRVSTRVRGMPRWVLDYVLVHELAHLIHSGHGPEFWAAVGAYPRTERARGFLEGWAFASDAARSDEDDDELEPGEGEGPPDDEVAVTTDDVDDLTDPRGS</sequence>
<dbReference type="PANTHER" id="PTHR30399">
    <property type="entry name" value="UNCHARACTERIZED PROTEIN YGJP"/>
    <property type="match status" value="1"/>
</dbReference>
<accession>A0A0A0C078</accession>
<keyword evidence="4" id="KW-1185">Reference proteome</keyword>
<organism evidence="3 4">
    <name type="scientific">Cellulomonas carbonis T26</name>
    <dbReference type="NCBI Taxonomy" id="947969"/>
    <lineage>
        <taxon>Bacteria</taxon>
        <taxon>Bacillati</taxon>
        <taxon>Actinomycetota</taxon>
        <taxon>Actinomycetes</taxon>
        <taxon>Micrococcales</taxon>
        <taxon>Cellulomonadaceae</taxon>
        <taxon>Cellulomonas</taxon>
    </lineage>
</organism>
<dbReference type="EMBL" id="AXCY01000001">
    <property type="protein sequence ID" value="KGM12799.1"/>
    <property type="molecule type" value="Genomic_DNA"/>
</dbReference>
<dbReference type="InterPro" id="IPR053136">
    <property type="entry name" value="UTP_pyrophosphatase-like"/>
</dbReference>
<evidence type="ECO:0000313" key="3">
    <source>
        <dbReference type="EMBL" id="KGM12799.1"/>
    </source>
</evidence>
<evidence type="ECO:0000256" key="1">
    <source>
        <dbReference type="SAM" id="MobiDB-lite"/>
    </source>
</evidence>
<name>A0A0A0C078_9CELL</name>
<dbReference type="Pfam" id="PF01863">
    <property type="entry name" value="YgjP-like"/>
    <property type="match status" value="1"/>
</dbReference>
<gene>
    <name evidence="3" type="ORF">N868_00615</name>
</gene>
<feature type="region of interest" description="Disordered" evidence="1">
    <location>
        <begin position="172"/>
        <end position="212"/>
    </location>
</feature>
<dbReference type="RefSeq" id="WP_043602025.1">
    <property type="nucleotide sequence ID" value="NZ_AXCY01000001.1"/>
</dbReference>
<dbReference type="Gene3D" id="3.30.2010.10">
    <property type="entry name" value="Metalloproteases ('zincins'), catalytic domain"/>
    <property type="match status" value="1"/>
</dbReference>